<feature type="coiled-coil region" evidence="3">
    <location>
        <begin position="390"/>
        <end position="470"/>
    </location>
</feature>
<keyword evidence="8" id="KW-1185">Reference proteome</keyword>
<dbReference type="CDD" id="cd03590">
    <property type="entry name" value="CLECT_DC-SIGN_like"/>
    <property type="match status" value="1"/>
</dbReference>
<dbReference type="InterPro" id="IPR036179">
    <property type="entry name" value="Ig-like_dom_sf"/>
</dbReference>
<dbReference type="PROSITE" id="PS50041">
    <property type="entry name" value="C_TYPE_LECTIN_2"/>
    <property type="match status" value="1"/>
</dbReference>
<feature type="domain" description="C-type lectin" evidence="5">
    <location>
        <begin position="864"/>
        <end position="980"/>
    </location>
</feature>
<dbReference type="InterPro" id="IPR001304">
    <property type="entry name" value="C-type_lectin-like"/>
</dbReference>
<dbReference type="Pfam" id="PF00059">
    <property type="entry name" value="Lectin_C"/>
    <property type="match status" value="1"/>
</dbReference>
<dbReference type="EMBL" id="JACVVK020000370">
    <property type="protein sequence ID" value="KAK7476647.1"/>
    <property type="molecule type" value="Genomic_DNA"/>
</dbReference>
<keyword evidence="4" id="KW-0732">Signal</keyword>
<dbReference type="AlphaFoldDB" id="A0ABD0JP58"/>
<dbReference type="InterPro" id="IPR016186">
    <property type="entry name" value="C-type_lectin-like/link_sf"/>
</dbReference>
<protein>
    <submittedName>
        <fullName evidence="7">Uncharacterized protein</fullName>
    </submittedName>
</protein>
<feature type="signal peptide" evidence="4">
    <location>
        <begin position="1"/>
        <end position="24"/>
    </location>
</feature>
<feature type="chain" id="PRO_5044821172" evidence="4">
    <location>
        <begin position="25"/>
        <end position="982"/>
    </location>
</feature>
<dbReference type="InterPro" id="IPR016187">
    <property type="entry name" value="CTDL_fold"/>
</dbReference>
<dbReference type="GO" id="GO:0030246">
    <property type="term" value="F:carbohydrate binding"/>
    <property type="evidence" value="ECO:0007669"/>
    <property type="project" value="UniProtKB-KW"/>
</dbReference>
<feature type="coiled-coil region" evidence="3">
    <location>
        <begin position="767"/>
        <end position="826"/>
    </location>
</feature>
<evidence type="ECO:0000256" key="2">
    <source>
        <dbReference type="ARBA" id="ARBA00023157"/>
    </source>
</evidence>
<evidence type="ECO:0000313" key="7">
    <source>
        <dbReference type="EMBL" id="KAK7476647.1"/>
    </source>
</evidence>
<dbReference type="SUPFAM" id="SSF48726">
    <property type="entry name" value="Immunoglobulin"/>
    <property type="match status" value="1"/>
</dbReference>
<dbReference type="Gene3D" id="2.60.40.10">
    <property type="entry name" value="Immunoglobulins"/>
    <property type="match status" value="1"/>
</dbReference>
<evidence type="ECO:0000256" key="3">
    <source>
        <dbReference type="SAM" id="Coils"/>
    </source>
</evidence>
<keyword evidence="1" id="KW-0430">Lectin</keyword>
<dbReference type="SUPFAM" id="SSF56436">
    <property type="entry name" value="C-type lectin-like"/>
    <property type="match status" value="1"/>
</dbReference>
<keyword evidence="3" id="KW-0175">Coiled coil</keyword>
<dbReference type="InterPro" id="IPR007110">
    <property type="entry name" value="Ig-like_dom"/>
</dbReference>
<dbReference type="Gene3D" id="3.10.100.10">
    <property type="entry name" value="Mannose-Binding Protein A, subunit A"/>
    <property type="match status" value="1"/>
</dbReference>
<feature type="domain" description="Ig-like" evidence="6">
    <location>
        <begin position="133"/>
        <end position="222"/>
    </location>
</feature>
<feature type="coiled-coil region" evidence="3">
    <location>
        <begin position="239"/>
        <end position="361"/>
    </location>
</feature>
<organism evidence="7 8">
    <name type="scientific">Batillaria attramentaria</name>
    <dbReference type="NCBI Taxonomy" id="370345"/>
    <lineage>
        <taxon>Eukaryota</taxon>
        <taxon>Metazoa</taxon>
        <taxon>Spiralia</taxon>
        <taxon>Lophotrochozoa</taxon>
        <taxon>Mollusca</taxon>
        <taxon>Gastropoda</taxon>
        <taxon>Caenogastropoda</taxon>
        <taxon>Sorbeoconcha</taxon>
        <taxon>Cerithioidea</taxon>
        <taxon>Batillariidae</taxon>
        <taxon>Batillaria</taxon>
    </lineage>
</organism>
<reference evidence="7 8" key="1">
    <citation type="journal article" date="2023" name="Sci. Data">
        <title>Genome assembly of the Korean intertidal mud-creeper Batillaria attramentaria.</title>
        <authorList>
            <person name="Patra A.K."/>
            <person name="Ho P.T."/>
            <person name="Jun S."/>
            <person name="Lee S.J."/>
            <person name="Kim Y."/>
            <person name="Won Y.J."/>
        </authorList>
    </citation>
    <scope>NUCLEOTIDE SEQUENCE [LARGE SCALE GENOMIC DNA]</scope>
    <source>
        <strain evidence="7">Wonlab-2016</strain>
    </source>
</reference>
<dbReference type="PROSITE" id="PS50835">
    <property type="entry name" value="IG_LIKE"/>
    <property type="match status" value="1"/>
</dbReference>
<dbReference type="SMART" id="SM00034">
    <property type="entry name" value="CLECT"/>
    <property type="match status" value="1"/>
</dbReference>
<dbReference type="Proteomes" id="UP001519460">
    <property type="component" value="Unassembled WGS sequence"/>
</dbReference>
<evidence type="ECO:0000256" key="1">
    <source>
        <dbReference type="ARBA" id="ARBA00022734"/>
    </source>
</evidence>
<feature type="coiled-coil region" evidence="3">
    <location>
        <begin position="500"/>
        <end position="648"/>
    </location>
</feature>
<gene>
    <name evidence="7" type="ORF">BaRGS_00032122</name>
</gene>
<sequence>MAKDCTSILRAVRLLLLLLKVTQALRWTSVAHNGENSLICKGDNFTFPWTYVTENDDKIVVLFWFSGKSGSFASYFADTFTSSSSRVTYNGNAKMTLSDVREEDDDTYGVSIRLYDKAESFEKYARLTVVEPPETRDGEIHLTELPHNSSSTGDMLHLHTRLKCGEFLSLGLPPVSVTWTDPRGRRLPSSSFADGFFYLDLPPYAKGGNYTCSLDLKDEEATKCLPSDSPLRMEVSFLVETMETEIRDQAEDLQELNTELTDLKEKTLGFKVADTNLLRIQELTGRVDELEAKGDNLTEATESQKLLDDARDKTQQESLQSLQDTMNDLKEKTHQEVQAGLDNLNNKLNEMTQTLTQHQTTGTQHSSSIDDILRRLNDVEKASERQTIVNGNLQNELSKLQEVSEQQKITISSLEQEIAEMKKADEALKTANEALSQTLEEVQASSHTEHEELREKTNILTSRLHNEEQTRANSSATMKNQLKAISETLTLNTEQQNLKFSGLQQEITELQEAKEQLITVNRNLSLQLEEVQASCHTEHEELREKTTILTNRLQTEERTRANSSATMKNQLEAISETLTLNREQQNLTFSGLQQEITELQEADEEMKTANETLSLKLEGVQASSQALYEDLREKTTILTNRLQTEERTRANSSTVLQNQLDAISQTHTLNSEQQNLKFSSFQQEITELQKASEELITVNRTLTLQLEDVQGSTQAFYEELREKTNRLTNRVQTEERTRANSAATVQNQLNGISHTLTLNTHQQNVKLSALQQEITDLKEADEALKTANETLNQRLEDVETSMEASFEELREKTDILTNRVQVEEQTRARSSTQLQTRLDELTASQQESIRDLREKKCPTGWETFGTSCYWLSEEKKTWDEAKTSCEELGATLAEIENSSENDFLKELNRNRPIWLGGTDRVVEGQWAWAGSNTPFSFTDWNPGEPNNYHGPEQCLNLWRSGSVYGWNDAPCDYTSMFLCEKK</sequence>
<evidence type="ECO:0000313" key="8">
    <source>
        <dbReference type="Proteomes" id="UP001519460"/>
    </source>
</evidence>
<evidence type="ECO:0000259" key="5">
    <source>
        <dbReference type="PROSITE" id="PS50041"/>
    </source>
</evidence>
<dbReference type="InterPro" id="IPR013783">
    <property type="entry name" value="Ig-like_fold"/>
</dbReference>
<accession>A0ABD0JP58</accession>
<dbReference type="PANTHER" id="PTHR22803">
    <property type="entry name" value="MANNOSE, PHOSPHOLIPASE, LECTIN RECEPTOR RELATED"/>
    <property type="match status" value="1"/>
</dbReference>
<evidence type="ECO:0000259" key="6">
    <source>
        <dbReference type="PROSITE" id="PS50835"/>
    </source>
</evidence>
<name>A0ABD0JP58_9CAEN</name>
<evidence type="ECO:0000256" key="4">
    <source>
        <dbReference type="SAM" id="SignalP"/>
    </source>
</evidence>
<dbReference type="InterPro" id="IPR033989">
    <property type="entry name" value="CD209-like_CTLD"/>
</dbReference>
<proteinExistence type="predicted"/>
<dbReference type="InterPro" id="IPR018378">
    <property type="entry name" value="C-type_lectin_CS"/>
</dbReference>
<dbReference type="InterPro" id="IPR050111">
    <property type="entry name" value="C-type_lectin/snaclec_domain"/>
</dbReference>
<comment type="caution">
    <text evidence="7">The sequence shown here is derived from an EMBL/GenBank/DDBJ whole genome shotgun (WGS) entry which is preliminary data.</text>
</comment>
<dbReference type="PROSITE" id="PS00615">
    <property type="entry name" value="C_TYPE_LECTIN_1"/>
    <property type="match status" value="1"/>
</dbReference>
<keyword evidence="2" id="KW-1015">Disulfide bond</keyword>